<comment type="caution">
    <text evidence="1">The sequence shown here is derived from an EMBL/GenBank/DDBJ whole genome shotgun (WGS) entry which is preliminary data.</text>
</comment>
<accession>M6ZSV6</accession>
<dbReference type="EMBL" id="AKWN02000241">
    <property type="protein sequence ID" value="EMP07352.1"/>
    <property type="molecule type" value="Genomic_DNA"/>
</dbReference>
<gene>
    <name evidence="1" type="ORF">LEP1GSC124_3962</name>
</gene>
<evidence type="ECO:0000313" key="1">
    <source>
        <dbReference type="EMBL" id="EMP07352.1"/>
    </source>
</evidence>
<dbReference type="Proteomes" id="UP000012117">
    <property type="component" value="Unassembled WGS sequence"/>
</dbReference>
<protein>
    <submittedName>
        <fullName evidence="1">Uncharacterized protein</fullName>
    </submittedName>
</protein>
<name>M6ZSV6_LEPIR</name>
<organism evidence="1 2">
    <name type="scientific">Leptospira interrogans serovar Pyrogenes str. 200701872</name>
    <dbReference type="NCBI Taxonomy" id="1193029"/>
    <lineage>
        <taxon>Bacteria</taxon>
        <taxon>Pseudomonadati</taxon>
        <taxon>Spirochaetota</taxon>
        <taxon>Spirochaetia</taxon>
        <taxon>Leptospirales</taxon>
        <taxon>Leptospiraceae</taxon>
        <taxon>Leptospira</taxon>
    </lineage>
</organism>
<reference evidence="1 2" key="1">
    <citation type="submission" date="2013-01" db="EMBL/GenBank/DDBJ databases">
        <authorList>
            <person name="Harkins D.M."/>
            <person name="Durkin A.S."/>
            <person name="Brinkac L.M."/>
            <person name="Haft D.H."/>
            <person name="Selengut J.D."/>
            <person name="Sanka R."/>
            <person name="DePew J."/>
            <person name="Purushe J."/>
            <person name="Picardeau M."/>
            <person name="Werts C."/>
            <person name="Goarant C."/>
            <person name="Vinetz J.M."/>
            <person name="Sutton G.G."/>
            <person name="Nierman W.C."/>
            <person name="Fouts D.E."/>
        </authorList>
    </citation>
    <scope>NUCLEOTIDE SEQUENCE [LARGE SCALE GENOMIC DNA]</scope>
    <source>
        <strain evidence="1 2">200701872</strain>
    </source>
</reference>
<proteinExistence type="predicted"/>
<evidence type="ECO:0000313" key="2">
    <source>
        <dbReference type="Proteomes" id="UP000012117"/>
    </source>
</evidence>
<sequence>MNRVGKLNTTLSYGSRWKTQHNAFLWVALENSAQRFPMGRVGKLSTTLSYGSRWKTQHNAFLWVALENSAQRFPMGRVVEWELSFTEDFVVIPTIDLEIQLFVGLVMIKNSIEFEKFRRIGAESAVQPTQDFVQIFYAEFTGWMCKRLDCFLLI</sequence>
<dbReference type="BioCyc" id="LINT1193029:G11R4-2079-MONOMER"/>
<dbReference type="AlphaFoldDB" id="M6ZSV6"/>